<keyword evidence="7 12" id="KW-0630">Potassium</keyword>
<evidence type="ECO:0000259" key="15">
    <source>
        <dbReference type="Pfam" id="PF07885"/>
    </source>
</evidence>
<evidence type="ECO:0000313" key="16">
    <source>
        <dbReference type="EnsemblMetazoa" id="G5643.5:cds"/>
    </source>
</evidence>
<organism evidence="16 17">
    <name type="scientific">Magallana gigas</name>
    <name type="common">Pacific oyster</name>
    <name type="synonym">Crassostrea gigas</name>
    <dbReference type="NCBI Taxonomy" id="29159"/>
    <lineage>
        <taxon>Eukaryota</taxon>
        <taxon>Metazoa</taxon>
        <taxon>Spiralia</taxon>
        <taxon>Lophotrochozoa</taxon>
        <taxon>Mollusca</taxon>
        <taxon>Bivalvia</taxon>
        <taxon>Autobranchia</taxon>
        <taxon>Pteriomorphia</taxon>
        <taxon>Ostreida</taxon>
        <taxon>Ostreoidea</taxon>
        <taxon>Ostreidae</taxon>
        <taxon>Magallana</taxon>
    </lineage>
</organism>
<keyword evidence="6 12" id="KW-0631">Potassium channel</keyword>
<evidence type="ECO:0000313" key="17">
    <source>
        <dbReference type="Proteomes" id="UP000005408"/>
    </source>
</evidence>
<evidence type="ECO:0000256" key="11">
    <source>
        <dbReference type="ARBA" id="ARBA00023303"/>
    </source>
</evidence>
<comment type="similarity">
    <text evidence="2 13">Belongs to the two pore domain potassium channel (TC 1.A.1.8) family.</text>
</comment>
<evidence type="ECO:0000256" key="8">
    <source>
        <dbReference type="ARBA" id="ARBA00022989"/>
    </source>
</evidence>
<feature type="transmembrane region" description="Helical" evidence="14">
    <location>
        <begin position="169"/>
        <end position="188"/>
    </location>
</feature>
<evidence type="ECO:0000256" key="3">
    <source>
        <dbReference type="ARBA" id="ARBA00022448"/>
    </source>
</evidence>
<keyword evidence="4 12" id="KW-0633">Potassium transport</keyword>
<sequence>MERHRTSNPDMKRQNVRTLSLIVCTFTYLLIGAAVFDALESENEINLKNELLQHEKKMIEKFNISEEDFEKIRINVLHSKPYKAGVQWKFSGALYFSLLVVSLIGYGHSTPKTVFGKLFCMGYALAGIPLCMIMFQSVGERLNTFVTYILKNIKKCFRFKKTEVSQTDVLFITLSLSSLILTTGTLLFSELENWSIIDSVYYCFITLTTIGFGDFVAMQKDNILQTRPGYVFFVLLFILVGLTVISAAMNLLVLRCLTLNSEDEKRDEMEAAEAARNAVRLNGDVITGNGGVVSNANETPEYQDTVSVCSCSCYKWRSPNSGKIYNSNPNINHVTSFSVAKEDEMSEETDSFLQWQKAKRASF</sequence>
<dbReference type="Gene3D" id="1.10.287.70">
    <property type="match status" value="1"/>
</dbReference>
<name>A0A8W8NFW1_MAGGI</name>
<protein>
    <recommendedName>
        <fullName evidence="15">Potassium channel domain-containing protein</fullName>
    </recommendedName>
</protein>
<dbReference type="SUPFAM" id="SSF81324">
    <property type="entry name" value="Voltage-gated potassium channels"/>
    <property type="match status" value="2"/>
</dbReference>
<dbReference type="EnsemblMetazoa" id="G5643.5">
    <property type="protein sequence ID" value="G5643.5:cds"/>
    <property type="gene ID" value="G5643"/>
</dbReference>
<comment type="subcellular location">
    <subcellularLocation>
        <location evidence="1">Membrane</location>
        <topology evidence="1">Multi-pass membrane protein</topology>
    </subcellularLocation>
</comment>
<evidence type="ECO:0000256" key="13">
    <source>
        <dbReference type="RuleBase" id="RU003857"/>
    </source>
</evidence>
<reference evidence="16" key="1">
    <citation type="submission" date="2022-08" db="UniProtKB">
        <authorList>
            <consortium name="EnsemblMetazoa"/>
        </authorList>
    </citation>
    <scope>IDENTIFICATION</scope>
    <source>
        <strain evidence="16">05x7-T-G4-1.051#20</strain>
    </source>
</reference>
<proteinExistence type="inferred from homology"/>
<keyword evidence="3 12" id="KW-0813">Transport</keyword>
<feature type="transmembrane region" description="Helical" evidence="14">
    <location>
        <begin position="86"/>
        <end position="106"/>
    </location>
</feature>
<keyword evidence="10 12" id="KW-0472">Membrane</keyword>
<dbReference type="InterPro" id="IPR003280">
    <property type="entry name" value="2pore_dom_K_chnl"/>
</dbReference>
<keyword evidence="9 12" id="KW-0406">Ion transport</keyword>
<keyword evidence="17" id="KW-1185">Reference proteome</keyword>
<dbReference type="PRINTS" id="PR01095">
    <property type="entry name" value="TASKCHANNEL"/>
</dbReference>
<dbReference type="GO" id="GO:0030322">
    <property type="term" value="P:stabilization of membrane potential"/>
    <property type="evidence" value="ECO:0007669"/>
    <property type="project" value="TreeGrafter"/>
</dbReference>
<dbReference type="InterPro" id="IPR003092">
    <property type="entry name" value="2pore_dom_K_chnl_TASK"/>
</dbReference>
<dbReference type="AlphaFoldDB" id="A0A8W8NFW1"/>
<feature type="transmembrane region" description="Helical" evidence="14">
    <location>
        <begin position="118"/>
        <end position="138"/>
    </location>
</feature>
<dbReference type="GO" id="GO:0005886">
    <property type="term" value="C:plasma membrane"/>
    <property type="evidence" value="ECO:0007669"/>
    <property type="project" value="TreeGrafter"/>
</dbReference>
<evidence type="ECO:0000256" key="14">
    <source>
        <dbReference type="SAM" id="Phobius"/>
    </source>
</evidence>
<feature type="domain" description="Potassium channel" evidence="15">
    <location>
        <begin position="178"/>
        <end position="252"/>
    </location>
</feature>
<evidence type="ECO:0000256" key="4">
    <source>
        <dbReference type="ARBA" id="ARBA00022538"/>
    </source>
</evidence>
<feature type="transmembrane region" description="Helical" evidence="14">
    <location>
        <begin position="21"/>
        <end position="39"/>
    </location>
</feature>
<accession>A0A8W8NFW1</accession>
<evidence type="ECO:0000256" key="1">
    <source>
        <dbReference type="ARBA" id="ARBA00004141"/>
    </source>
</evidence>
<keyword evidence="8 14" id="KW-1133">Transmembrane helix</keyword>
<dbReference type="FunFam" id="1.10.287.70:FF:000090">
    <property type="entry name" value="two pore potassium channel protein sup-9"/>
    <property type="match status" value="1"/>
</dbReference>
<evidence type="ECO:0000256" key="6">
    <source>
        <dbReference type="ARBA" id="ARBA00022826"/>
    </source>
</evidence>
<evidence type="ECO:0000256" key="9">
    <source>
        <dbReference type="ARBA" id="ARBA00023065"/>
    </source>
</evidence>
<dbReference type="GO" id="GO:0022841">
    <property type="term" value="F:potassium ion leak channel activity"/>
    <property type="evidence" value="ECO:0007669"/>
    <property type="project" value="TreeGrafter"/>
</dbReference>
<evidence type="ECO:0000256" key="12">
    <source>
        <dbReference type="PIRNR" id="PIRNR038061"/>
    </source>
</evidence>
<dbReference type="PANTHER" id="PTHR11003">
    <property type="entry name" value="POTASSIUM CHANNEL, SUBFAMILY K"/>
    <property type="match status" value="1"/>
</dbReference>
<dbReference type="PIRSF" id="PIRSF038061">
    <property type="entry name" value="K_channel_subfamily_K_type"/>
    <property type="match status" value="1"/>
</dbReference>
<keyword evidence="5 13" id="KW-0812">Transmembrane</keyword>
<dbReference type="Proteomes" id="UP000005408">
    <property type="component" value="Unassembled WGS sequence"/>
</dbReference>
<feature type="domain" description="Potassium channel" evidence="15">
    <location>
        <begin position="87"/>
        <end position="142"/>
    </location>
</feature>
<evidence type="ECO:0000256" key="2">
    <source>
        <dbReference type="ARBA" id="ARBA00006666"/>
    </source>
</evidence>
<evidence type="ECO:0000256" key="5">
    <source>
        <dbReference type="ARBA" id="ARBA00022692"/>
    </source>
</evidence>
<evidence type="ECO:0000256" key="7">
    <source>
        <dbReference type="ARBA" id="ARBA00022958"/>
    </source>
</evidence>
<evidence type="ECO:0000256" key="10">
    <source>
        <dbReference type="ARBA" id="ARBA00023136"/>
    </source>
</evidence>
<dbReference type="PANTHER" id="PTHR11003:SF291">
    <property type="entry name" value="IP11374P"/>
    <property type="match status" value="1"/>
</dbReference>
<dbReference type="PRINTS" id="PR01333">
    <property type="entry name" value="2POREKCHANEL"/>
</dbReference>
<feature type="transmembrane region" description="Helical" evidence="14">
    <location>
        <begin position="230"/>
        <end position="257"/>
    </location>
</feature>
<dbReference type="GO" id="GO:0015271">
    <property type="term" value="F:outward rectifier potassium channel activity"/>
    <property type="evidence" value="ECO:0007669"/>
    <property type="project" value="TreeGrafter"/>
</dbReference>
<dbReference type="InterPro" id="IPR013099">
    <property type="entry name" value="K_chnl_dom"/>
</dbReference>
<keyword evidence="11 13" id="KW-0407">Ion channel</keyword>
<dbReference type="Pfam" id="PF07885">
    <property type="entry name" value="Ion_trans_2"/>
    <property type="match status" value="2"/>
</dbReference>
<feature type="transmembrane region" description="Helical" evidence="14">
    <location>
        <begin position="200"/>
        <end position="218"/>
    </location>
</feature>